<dbReference type="InterPro" id="IPR001463">
    <property type="entry name" value="Na/Ala_symport"/>
</dbReference>
<dbReference type="GO" id="GO:0005283">
    <property type="term" value="F:amino acid:sodium symporter activity"/>
    <property type="evidence" value="ECO:0007669"/>
    <property type="project" value="InterPro"/>
</dbReference>
<protein>
    <submittedName>
        <fullName evidence="8">Sodium/alanine symporter AgcS</fullName>
    </submittedName>
</protein>
<evidence type="ECO:0000256" key="5">
    <source>
        <dbReference type="ARBA" id="ARBA00022989"/>
    </source>
</evidence>
<dbReference type="GO" id="GO:0005886">
    <property type="term" value="C:plasma membrane"/>
    <property type="evidence" value="ECO:0007669"/>
    <property type="project" value="UniProtKB-SubCell"/>
</dbReference>
<keyword evidence="4 7" id="KW-0812">Transmembrane</keyword>
<evidence type="ECO:0000256" key="1">
    <source>
        <dbReference type="ARBA" id="ARBA00004651"/>
    </source>
</evidence>
<evidence type="ECO:0000256" key="3">
    <source>
        <dbReference type="ARBA" id="ARBA00022475"/>
    </source>
</evidence>
<comment type="subcellular location">
    <subcellularLocation>
        <location evidence="1">Cell membrane</location>
        <topology evidence="1">Multi-pass membrane protein</topology>
    </subcellularLocation>
</comment>
<dbReference type="PROSITE" id="PS00873">
    <property type="entry name" value="NA_ALANINE_SYMP"/>
    <property type="match status" value="1"/>
</dbReference>
<keyword evidence="6 7" id="KW-0472">Membrane</keyword>
<evidence type="ECO:0000256" key="7">
    <source>
        <dbReference type="SAM" id="Phobius"/>
    </source>
</evidence>
<evidence type="ECO:0000256" key="2">
    <source>
        <dbReference type="ARBA" id="ARBA00022448"/>
    </source>
</evidence>
<feature type="transmembrane region" description="Helical" evidence="7">
    <location>
        <begin position="14"/>
        <end position="33"/>
    </location>
</feature>
<reference evidence="8" key="1">
    <citation type="submission" date="2020-06" db="EMBL/GenBank/DDBJ databases">
        <title>Unique genomic features of the anaerobic methanotrophic archaea.</title>
        <authorList>
            <person name="Chadwick G.L."/>
            <person name="Skennerton C.T."/>
            <person name="Laso-Perez R."/>
            <person name="Leu A.O."/>
            <person name="Speth D.R."/>
            <person name="Yu H."/>
            <person name="Morgan-Lang C."/>
            <person name="Hatzenpichler R."/>
            <person name="Goudeau D."/>
            <person name="Malmstrom R."/>
            <person name="Brazelton W.J."/>
            <person name="Woyke T."/>
            <person name="Hallam S.J."/>
            <person name="Tyson G.W."/>
            <person name="Wegener G."/>
            <person name="Boetius A."/>
            <person name="Orphan V."/>
        </authorList>
    </citation>
    <scope>NUCLEOTIDE SEQUENCE</scope>
</reference>
<keyword evidence="2" id="KW-0813">Transport</keyword>
<dbReference type="PANTHER" id="PTHR30330">
    <property type="entry name" value="AGSS FAMILY TRANSPORTER, SODIUM-ALANINE"/>
    <property type="match status" value="1"/>
</dbReference>
<organism evidence="8">
    <name type="scientific">Candidatus Methanophaga sp. ANME-1 ERB7</name>
    <dbReference type="NCBI Taxonomy" id="2759913"/>
    <lineage>
        <taxon>Archaea</taxon>
        <taxon>Methanobacteriati</taxon>
        <taxon>Methanobacteriota</taxon>
        <taxon>Stenosarchaea group</taxon>
        <taxon>Methanomicrobia</taxon>
        <taxon>Candidatus Methanophagales</taxon>
        <taxon>Candidatus Methanophagaceae</taxon>
        <taxon>Candidatus Methanophaga</taxon>
    </lineage>
</organism>
<gene>
    <name evidence="8" type="primary">agcS</name>
    <name evidence="8" type="ORF">NMCMJOEM_00035</name>
</gene>
<dbReference type="AlphaFoldDB" id="A0A7G9ZBR3"/>
<keyword evidence="5 7" id="KW-1133">Transmembrane helix</keyword>
<evidence type="ECO:0000256" key="4">
    <source>
        <dbReference type="ARBA" id="ARBA00022692"/>
    </source>
</evidence>
<keyword evidence="3" id="KW-1003">Cell membrane</keyword>
<evidence type="ECO:0000256" key="6">
    <source>
        <dbReference type="ARBA" id="ARBA00023136"/>
    </source>
</evidence>
<evidence type="ECO:0000313" key="8">
    <source>
        <dbReference type="EMBL" id="QNO57697.1"/>
    </source>
</evidence>
<accession>A0A7G9ZBR3</accession>
<sequence length="113" mass="12332">MIFIHPILTTVDDIVWGPFMMALLIGTGIYLTFRLRGVQARKFVYAFRLITKRKEEGRGDISPFRALMTSLSGTIGTGNIAGVATAISLGGPGALFWMWLTAIVGMATKFVGY</sequence>
<name>A0A7G9ZBR3_9EURY</name>
<dbReference type="EMBL" id="MT631699">
    <property type="protein sequence ID" value="QNO57697.1"/>
    <property type="molecule type" value="Genomic_DNA"/>
</dbReference>
<dbReference type="PANTHER" id="PTHR30330:SF3">
    <property type="entry name" value="TRANSCRIPTIONAL REGULATOR, LRP FAMILY"/>
    <property type="match status" value="1"/>
</dbReference>
<dbReference type="Pfam" id="PF01235">
    <property type="entry name" value="Na_Ala_symp"/>
    <property type="match status" value="1"/>
</dbReference>
<proteinExistence type="predicted"/>